<dbReference type="PANTHER" id="PTHR36558:SF1">
    <property type="entry name" value="RESTRICTION ENDONUCLEASE DOMAIN-CONTAINING PROTEIN-RELATED"/>
    <property type="match status" value="1"/>
</dbReference>
<name>A0A6J4KFM3_9SPHI</name>
<dbReference type="InterPro" id="IPR008538">
    <property type="entry name" value="Uma2"/>
</dbReference>
<dbReference type="CDD" id="cd06260">
    <property type="entry name" value="DUF820-like"/>
    <property type="match status" value="1"/>
</dbReference>
<proteinExistence type="predicted"/>
<dbReference type="PANTHER" id="PTHR36558">
    <property type="entry name" value="GLR1098 PROTEIN"/>
    <property type="match status" value="1"/>
</dbReference>
<dbReference type="Gene3D" id="3.90.1570.10">
    <property type="entry name" value="tt1808, chain A"/>
    <property type="match status" value="1"/>
</dbReference>
<dbReference type="Pfam" id="PF05685">
    <property type="entry name" value="Uma2"/>
    <property type="match status" value="1"/>
</dbReference>
<dbReference type="AlphaFoldDB" id="A0A6J4KFM3"/>
<dbReference type="InterPro" id="IPR011335">
    <property type="entry name" value="Restrct_endonuc-II-like"/>
</dbReference>
<dbReference type="InterPro" id="IPR012296">
    <property type="entry name" value="Nuclease_put_TT1808"/>
</dbReference>
<dbReference type="EMBL" id="CADCTQ010000473">
    <property type="protein sequence ID" value="CAA9304389.1"/>
    <property type="molecule type" value="Genomic_DNA"/>
</dbReference>
<gene>
    <name evidence="2" type="ORF">AVDCRST_MAG56-5729</name>
</gene>
<organism evidence="2">
    <name type="scientific">uncultured Cytophagales bacterium</name>
    <dbReference type="NCBI Taxonomy" id="158755"/>
    <lineage>
        <taxon>Bacteria</taxon>
        <taxon>Pseudomonadati</taxon>
        <taxon>Bacteroidota</taxon>
        <taxon>Sphingobacteriia</taxon>
        <taxon>Sphingobacteriales</taxon>
        <taxon>environmental samples</taxon>
    </lineage>
</organism>
<reference evidence="2" key="1">
    <citation type="submission" date="2020-02" db="EMBL/GenBank/DDBJ databases">
        <authorList>
            <person name="Meier V. D."/>
        </authorList>
    </citation>
    <scope>NUCLEOTIDE SEQUENCE</scope>
    <source>
        <strain evidence="2">AVDCRST_MAG56</strain>
    </source>
</reference>
<evidence type="ECO:0000259" key="1">
    <source>
        <dbReference type="Pfam" id="PF05685"/>
    </source>
</evidence>
<protein>
    <recommendedName>
        <fullName evidence="1">Putative restriction endonuclease domain-containing protein</fullName>
    </recommendedName>
</protein>
<dbReference type="SUPFAM" id="SSF52980">
    <property type="entry name" value="Restriction endonuclease-like"/>
    <property type="match status" value="1"/>
</dbReference>
<accession>A0A6J4KFM3</accession>
<evidence type="ECO:0000313" key="2">
    <source>
        <dbReference type="EMBL" id="CAA9304389.1"/>
    </source>
</evidence>
<feature type="domain" description="Putative restriction endonuclease" evidence="1">
    <location>
        <begin position="14"/>
        <end position="130"/>
    </location>
</feature>
<sequence>MGHAFHTQQKRTYAEYETLERQAEEIRYEFADGEVRAMSGASIAHNQIVQNLGLLLRRDFRPKGCRVYTETVKLQTEAFRRYFYPDVMLTCSEADQQARQLVREPVLLVEVLSGSTEKHDLGKKVDYYQKIPTLFTG</sequence>